<evidence type="ECO:0000256" key="8">
    <source>
        <dbReference type="RuleBase" id="RU000560"/>
    </source>
</evidence>
<evidence type="ECO:0000313" key="9">
    <source>
        <dbReference type="EMBL" id="WOO42078.1"/>
    </source>
</evidence>
<dbReference type="SUPFAM" id="SSF74731">
    <property type="entry name" value="Ribosomal protein L20"/>
    <property type="match status" value="1"/>
</dbReference>
<dbReference type="PRINTS" id="PR00062">
    <property type="entry name" value="RIBOSOMALL20"/>
</dbReference>
<evidence type="ECO:0000256" key="7">
    <source>
        <dbReference type="HAMAP-Rule" id="MF_00382"/>
    </source>
</evidence>
<dbReference type="GO" id="GO:0019843">
    <property type="term" value="F:rRNA binding"/>
    <property type="evidence" value="ECO:0007669"/>
    <property type="project" value="UniProtKB-UniRule"/>
</dbReference>
<reference evidence="9 10" key="1">
    <citation type="submission" date="2023-10" db="EMBL/GenBank/DDBJ databases">
        <title>Rubellicoccus peritrichatus gen. nov., sp. nov., isolated from an algae of coral reef tank.</title>
        <authorList>
            <person name="Luo J."/>
        </authorList>
    </citation>
    <scope>NUCLEOTIDE SEQUENCE [LARGE SCALE GENOMIC DNA]</scope>
    <source>
        <strain evidence="9 10">CR14</strain>
    </source>
</reference>
<keyword evidence="4 7" id="KW-0689">Ribosomal protein</keyword>
<dbReference type="HAMAP" id="MF_00382">
    <property type="entry name" value="Ribosomal_bL20"/>
    <property type="match status" value="1"/>
</dbReference>
<dbReference type="NCBIfam" id="TIGR01032">
    <property type="entry name" value="rplT_bact"/>
    <property type="match status" value="1"/>
</dbReference>
<dbReference type="InterPro" id="IPR005813">
    <property type="entry name" value="Ribosomal_bL20"/>
</dbReference>
<dbReference type="FunFam" id="1.10.1900.20:FF:000001">
    <property type="entry name" value="50S ribosomal protein L20"/>
    <property type="match status" value="1"/>
</dbReference>
<dbReference type="GO" id="GO:0005840">
    <property type="term" value="C:ribosome"/>
    <property type="evidence" value="ECO:0007669"/>
    <property type="project" value="UniProtKB-KW"/>
</dbReference>
<dbReference type="KEGG" id="puo:RZN69_03190"/>
<dbReference type="EMBL" id="CP136920">
    <property type="protein sequence ID" value="WOO42078.1"/>
    <property type="molecule type" value="Genomic_DNA"/>
</dbReference>
<accession>A0AAQ3QVW9</accession>
<evidence type="ECO:0000256" key="4">
    <source>
        <dbReference type="ARBA" id="ARBA00022980"/>
    </source>
</evidence>
<keyword evidence="10" id="KW-1185">Reference proteome</keyword>
<sequence>MPRATNGPATKARRKRVLKKTKGYFGNKSRLYRYANDALKRSERFAFRDRRKKKSEFRQLWIVRVNAACRANGMAYSRFMNGLKKAGIELDRKSLSEIAIHDEAAFTALVGKARAALEA</sequence>
<dbReference type="GO" id="GO:0000027">
    <property type="term" value="P:ribosomal large subunit assembly"/>
    <property type="evidence" value="ECO:0007669"/>
    <property type="project" value="UniProtKB-UniRule"/>
</dbReference>
<dbReference type="Gene3D" id="1.10.1900.20">
    <property type="entry name" value="Ribosomal protein L20"/>
    <property type="match status" value="1"/>
</dbReference>
<name>A0AAQ3QVW9_9BACT</name>
<organism evidence="9 10">
    <name type="scientific">Rubellicoccus peritrichatus</name>
    <dbReference type="NCBI Taxonomy" id="3080537"/>
    <lineage>
        <taxon>Bacteria</taxon>
        <taxon>Pseudomonadati</taxon>
        <taxon>Verrucomicrobiota</taxon>
        <taxon>Opitutia</taxon>
        <taxon>Puniceicoccales</taxon>
        <taxon>Cerasicoccaceae</taxon>
        <taxon>Rubellicoccus</taxon>
    </lineage>
</organism>
<keyword evidence="2 7" id="KW-0699">rRNA-binding</keyword>
<gene>
    <name evidence="7 9" type="primary">rplT</name>
    <name evidence="9" type="ORF">RZN69_03190</name>
</gene>
<dbReference type="Proteomes" id="UP001304300">
    <property type="component" value="Chromosome"/>
</dbReference>
<keyword evidence="5 7" id="KW-0687">Ribonucleoprotein</keyword>
<evidence type="ECO:0000256" key="6">
    <source>
        <dbReference type="ARBA" id="ARBA00035172"/>
    </source>
</evidence>
<dbReference type="PROSITE" id="PS00937">
    <property type="entry name" value="RIBOSOMAL_L20"/>
    <property type="match status" value="1"/>
</dbReference>
<dbReference type="GO" id="GO:1990904">
    <property type="term" value="C:ribonucleoprotein complex"/>
    <property type="evidence" value="ECO:0007669"/>
    <property type="project" value="UniProtKB-KW"/>
</dbReference>
<evidence type="ECO:0000256" key="1">
    <source>
        <dbReference type="ARBA" id="ARBA00007698"/>
    </source>
</evidence>
<dbReference type="CDD" id="cd07026">
    <property type="entry name" value="Ribosomal_L20"/>
    <property type="match status" value="1"/>
</dbReference>
<dbReference type="Pfam" id="PF00453">
    <property type="entry name" value="Ribosomal_L20"/>
    <property type="match status" value="1"/>
</dbReference>
<evidence type="ECO:0000256" key="2">
    <source>
        <dbReference type="ARBA" id="ARBA00022730"/>
    </source>
</evidence>
<comment type="function">
    <text evidence="7 8">Binds directly to 23S ribosomal RNA and is necessary for the in vitro assembly process of the 50S ribosomal subunit. It is not involved in the protein synthesizing functions of that subunit.</text>
</comment>
<keyword evidence="3 7" id="KW-0694">RNA-binding</keyword>
<dbReference type="RefSeq" id="WP_317834562.1">
    <property type="nucleotide sequence ID" value="NZ_CP136920.1"/>
</dbReference>
<dbReference type="PANTHER" id="PTHR10986">
    <property type="entry name" value="39S RIBOSOMAL PROTEIN L20"/>
    <property type="match status" value="1"/>
</dbReference>
<dbReference type="GO" id="GO:0003735">
    <property type="term" value="F:structural constituent of ribosome"/>
    <property type="evidence" value="ECO:0007669"/>
    <property type="project" value="InterPro"/>
</dbReference>
<evidence type="ECO:0000313" key="10">
    <source>
        <dbReference type="Proteomes" id="UP001304300"/>
    </source>
</evidence>
<evidence type="ECO:0000256" key="3">
    <source>
        <dbReference type="ARBA" id="ARBA00022884"/>
    </source>
</evidence>
<dbReference type="InterPro" id="IPR035566">
    <property type="entry name" value="Ribosomal_protein_bL20_C"/>
</dbReference>
<comment type="similarity">
    <text evidence="1 7 8">Belongs to the bacterial ribosomal protein bL20 family.</text>
</comment>
<dbReference type="AlphaFoldDB" id="A0AAQ3QVW9"/>
<dbReference type="GO" id="GO:0006412">
    <property type="term" value="P:translation"/>
    <property type="evidence" value="ECO:0007669"/>
    <property type="project" value="InterPro"/>
</dbReference>
<dbReference type="InterPro" id="IPR049946">
    <property type="entry name" value="RIBOSOMAL_L20_CS"/>
</dbReference>
<protein>
    <recommendedName>
        <fullName evidence="6 7">Large ribosomal subunit protein bL20</fullName>
    </recommendedName>
</protein>
<proteinExistence type="inferred from homology"/>
<dbReference type="Gene3D" id="6.10.160.10">
    <property type="match status" value="1"/>
</dbReference>
<evidence type="ECO:0000256" key="5">
    <source>
        <dbReference type="ARBA" id="ARBA00023274"/>
    </source>
</evidence>